<feature type="compositionally biased region" description="Polar residues" evidence="5">
    <location>
        <begin position="223"/>
        <end position="251"/>
    </location>
</feature>
<feature type="compositionally biased region" description="Low complexity" evidence="5">
    <location>
        <begin position="163"/>
        <end position="183"/>
    </location>
</feature>
<dbReference type="PANTHER" id="PTHR16092">
    <property type="entry name" value="SEC3/SYNTAXIN-RELATED"/>
    <property type="match status" value="1"/>
</dbReference>
<evidence type="ECO:0000256" key="2">
    <source>
        <dbReference type="ARBA" id="ARBA00022448"/>
    </source>
</evidence>
<dbReference type="STRING" id="27342.A0A0H2SFX6"/>
<feature type="region of interest" description="Disordered" evidence="5">
    <location>
        <begin position="349"/>
        <end position="381"/>
    </location>
</feature>
<dbReference type="Pfam" id="PF15277">
    <property type="entry name" value="Sec3-PIP2_bind"/>
    <property type="match status" value="1"/>
</dbReference>
<evidence type="ECO:0000259" key="6">
    <source>
        <dbReference type="SMART" id="SM01313"/>
    </source>
</evidence>
<feature type="compositionally biased region" description="Polar residues" evidence="5">
    <location>
        <begin position="121"/>
        <end position="137"/>
    </location>
</feature>
<comment type="similarity">
    <text evidence="1">Belongs to the SEC3 family.</text>
</comment>
<feature type="region of interest" description="Disordered" evidence="5">
    <location>
        <begin position="121"/>
        <end position="327"/>
    </location>
</feature>
<organism evidence="7 8">
    <name type="scientific">Schizopora paradoxa</name>
    <dbReference type="NCBI Taxonomy" id="27342"/>
    <lineage>
        <taxon>Eukaryota</taxon>
        <taxon>Fungi</taxon>
        <taxon>Dikarya</taxon>
        <taxon>Basidiomycota</taxon>
        <taxon>Agaricomycotina</taxon>
        <taxon>Agaricomycetes</taxon>
        <taxon>Hymenochaetales</taxon>
        <taxon>Schizoporaceae</taxon>
        <taxon>Schizopora</taxon>
    </lineage>
</organism>
<dbReference type="InterPro" id="IPR048628">
    <property type="entry name" value="Sec3_C"/>
</dbReference>
<dbReference type="GO" id="GO:0000145">
    <property type="term" value="C:exocyst"/>
    <property type="evidence" value="ECO:0007669"/>
    <property type="project" value="InterPro"/>
</dbReference>
<evidence type="ECO:0000313" key="8">
    <source>
        <dbReference type="Proteomes" id="UP000053477"/>
    </source>
</evidence>
<sequence>MSEYESVKQKIIQSVFPRRPDEEYVSHLKIWENDNGADKPRFILLSRSTSGTHNIHKSRLNPNGTFSVGKTWKMSELHGVEVQAPLDINITFARSYRWQTESQNDQDRFLDNLVKLYRETTGSTSGLRISQTRSSIAQRAESPVPIPRSALNGSLRAASPAGSYRSNRTTSPSRTRPSSPSKSDAQSTRRRPPNGTARSAESIASPTPTITIPSSTSTAPSSWTRDGPSSTTRAKPSQPFLQTRALSSRSSLDAPPISPTSSQNVVASPNDMLPAPSPSRQLSTRTPSPAASISSRRSQRGKTSTSTPEPPLPTSTRITAQNSQSRRDPNARISFFDSANQALLDRLLSSASGPSSSTGKTTDTSPPVGAEEEEIEDEGENTQATLADIEEMLDGYEFLGEGMGLLKPSRGPADHIESRLLDELMQLERANIHSFLESDDRISTVMQYLDEAITELDGMESTLSSYKIHLNAVGDDIAHIQSQNRGLQVQTQNQKVLLSELEKLLQTVHVDRETLLTLTQESLEKTDSIQRLEEAAVDLYKALLAGRDNDMAATMERLDEYRTHNIQFCKRILDFLTIMFTAQSNLLLKDGSGVIPKGKNGFPEILSHQDIEAYLGRYCGLMLYLKEMDEGKYSKLCAAYFSAASDLHSKQVKALVKLALSIIKRPPDEEEYQGFSVTPANSNWTAGGLRRAGTIVRSPLDNRKEKEKGKQGSGTLLAQEALDGVLEQLAPLVYHENEFIADFLQINDVALTFADYMGLDHYFRRQAAEFAGLSQTTAKLIRGAMDLIFGSLSAELKTFIDDALSRDQIQVAGLLASLERSVSDAEVKGNVFFVTIVEKQHQRLKSVLERFIDEQIRDIEQTRLTAKKRSGVVQFIKYFPTFVGRIETQLVGANDLEVRGTIDASYDKIVQAMFDSLKQMAKLDGEQGEEKGQLNYHVIIIENMHHFIAEIKQSKITAVGSFRKQAEAIYNENLTAYVKLVMRRPFAKIIDYFEGVDRLLKTVAPTEVAKNSAYNRSALKKVVKEYDAKDIRKYIDALFKRVEKHFTDGDAADAPGSNRPNAVLTGVWKACEEDLLRDTDMFTKRIKQCYSDTGVTLDYSKVDVETAFRKHSLSN</sequence>
<feature type="compositionally biased region" description="Low complexity" evidence="5">
    <location>
        <begin position="202"/>
        <end position="222"/>
    </location>
</feature>
<dbReference type="InterPro" id="IPR028258">
    <property type="entry name" value="Sec3-PIP2_bind"/>
</dbReference>
<protein>
    <recommendedName>
        <fullName evidence="6">Exocyst complex component Sec3 PIP2-binding N-terminal domain-containing protein</fullName>
    </recommendedName>
</protein>
<evidence type="ECO:0000313" key="7">
    <source>
        <dbReference type="EMBL" id="KLO20758.1"/>
    </source>
</evidence>
<dbReference type="SMART" id="SM01313">
    <property type="entry name" value="Sec3-PIP2_bind"/>
    <property type="match status" value="1"/>
</dbReference>
<dbReference type="GO" id="GO:0005546">
    <property type="term" value="F:phosphatidylinositol-4,5-bisphosphate binding"/>
    <property type="evidence" value="ECO:0007669"/>
    <property type="project" value="TreeGrafter"/>
</dbReference>
<dbReference type="EMBL" id="KQ085882">
    <property type="protein sequence ID" value="KLO20758.1"/>
    <property type="molecule type" value="Genomic_DNA"/>
</dbReference>
<dbReference type="GO" id="GO:0006893">
    <property type="term" value="P:Golgi to plasma membrane transport"/>
    <property type="evidence" value="ECO:0007669"/>
    <property type="project" value="TreeGrafter"/>
</dbReference>
<dbReference type="GO" id="GO:0006887">
    <property type="term" value="P:exocytosis"/>
    <property type="evidence" value="ECO:0007669"/>
    <property type="project" value="UniProtKB-KW"/>
</dbReference>
<reference evidence="7 8" key="1">
    <citation type="submission" date="2015-04" db="EMBL/GenBank/DDBJ databases">
        <title>Complete genome sequence of Schizopora paradoxa KUC8140, a cosmopolitan wood degrader in East Asia.</title>
        <authorList>
            <consortium name="DOE Joint Genome Institute"/>
            <person name="Min B."/>
            <person name="Park H."/>
            <person name="Jang Y."/>
            <person name="Kim J.-J."/>
            <person name="Kim K.H."/>
            <person name="Pangilinan J."/>
            <person name="Lipzen A."/>
            <person name="Riley R."/>
            <person name="Grigoriev I.V."/>
            <person name="Spatafora J.W."/>
            <person name="Choi I.-G."/>
        </authorList>
    </citation>
    <scope>NUCLEOTIDE SEQUENCE [LARGE SCALE GENOMIC DNA]</scope>
    <source>
        <strain evidence="7 8">KUC8140</strain>
    </source>
</reference>
<dbReference type="Proteomes" id="UP000053477">
    <property type="component" value="Unassembled WGS sequence"/>
</dbReference>
<dbReference type="Pfam" id="PF20654">
    <property type="entry name" value="Sec3_C-term"/>
    <property type="match status" value="1"/>
</dbReference>
<dbReference type="OrthoDB" id="27109at2759"/>
<feature type="compositionally biased region" description="Acidic residues" evidence="5">
    <location>
        <begin position="370"/>
        <end position="380"/>
    </location>
</feature>
<gene>
    <name evidence="7" type="ORF">SCHPADRAFT_816552</name>
</gene>
<evidence type="ECO:0000256" key="1">
    <source>
        <dbReference type="ARBA" id="ARBA00006518"/>
    </source>
</evidence>
<evidence type="ECO:0000256" key="3">
    <source>
        <dbReference type="ARBA" id="ARBA00022483"/>
    </source>
</evidence>
<dbReference type="GO" id="GO:0005886">
    <property type="term" value="C:plasma membrane"/>
    <property type="evidence" value="ECO:0007669"/>
    <property type="project" value="TreeGrafter"/>
</dbReference>
<dbReference type="PANTHER" id="PTHR16092:SF14">
    <property type="entry name" value="EXOCYST COMPLEX COMPONENT 1 ISOFORM X1"/>
    <property type="match status" value="1"/>
</dbReference>
<accession>A0A0H2SFX6</accession>
<proteinExistence type="inferred from homology"/>
<evidence type="ECO:0000256" key="4">
    <source>
        <dbReference type="ARBA" id="ARBA00023054"/>
    </source>
</evidence>
<feature type="domain" description="Exocyst complex component Sec3 PIP2-binding N-terminal" evidence="6">
    <location>
        <begin position="36"/>
        <end position="120"/>
    </location>
</feature>
<dbReference type="Gene3D" id="2.30.29.90">
    <property type="match status" value="1"/>
</dbReference>
<keyword evidence="4" id="KW-0175">Coiled coil</keyword>
<dbReference type="AlphaFoldDB" id="A0A0H2SFX6"/>
<feature type="compositionally biased region" description="Low complexity" evidence="5">
    <location>
        <begin position="349"/>
        <end position="367"/>
    </location>
</feature>
<dbReference type="InterPro" id="IPR019160">
    <property type="entry name" value="Sec3_CC"/>
</dbReference>
<name>A0A0H2SFX6_9AGAM</name>
<keyword evidence="3" id="KW-0268">Exocytosis</keyword>
<dbReference type="InParanoid" id="A0A0H2SFX6"/>
<dbReference type="Pfam" id="PF09763">
    <property type="entry name" value="Sec3_CC"/>
    <property type="match status" value="1"/>
</dbReference>
<keyword evidence="8" id="KW-1185">Reference proteome</keyword>
<feature type="compositionally biased region" description="Low complexity" evidence="5">
    <location>
        <begin position="283"/>
        <end position="296"/>
    </location>
</feature>
<evidence type="ECO:0000256" key="5">
    <source>
        <dbReference type="SAM" id="MobiDB-lite"/>
    </source>
</evidence>
<keyword evidence="2" id="KW-0813">Transport</keyword>